<evidence type="ECO:0000259" key="4">
    <source>
        <dbReference type="Pfam" id="PF13178"/>
    </source>
</evidence>
<reference evidence="5" key="1">
    <citation type="submission" date="2020-10" db="EMBL/GenBank/DDBJ databases">
        <authorList>
            <person name="Han B."/>
            <person name="Lu T."/>
            <person name="Zhao Q."/>
            <person name="Huang X."/>
            <person name="Zhao Y."/>
        </authorList>
    </citation>
    <scope>NUCLEOTIDE SEQUENCE</scope>
</reference>
<feature type="region of interest" description="Disordered" evidence="3">
    <location>
        <begin position="231"/>
        <end position="255"/>
    </location>
</feature>
<dbReference type="PROSITE" id="PS50096">
    <property type="entry name" value="IQ"/>
    <property type="match status" value="1"/>
</dbReference>
<dbReference type="EMBL" id="CAJGYO010000006">
    <property type="protein sequence ID" value="CAD6237145.1"/>
    <property type="molecule type" value="Genomic_DNA"/>
</dbReference>
<protein>
    <recommendedName>
        <fullName evidence="4">DUF4005 domain-containing protein</fullName>
    </recommendedName>
</protein>
<accession>A0A811PAH5</accession>
<comment type="caution">
    <text evidence="5">The sequence shown here is derived from an EMBL/GenBank/DDBJ whole genome shotgun (WGS) entry which is preliminary data.</text>
</comment>
<dbReference type="AlphaFoldDB" id="A0A811PAH5"/>
<feature type="region of interest" description="Disordered" evidence="3">
    <location>
        <begin position="19"/>
        <end position="57"/>
    </location>
</feature>
<dbReference type="InterPro" id="IPR025064">
    <property type="entry name" value="DUF4005"/>
</dbReference>
<evidence type="ECO:0000256" key="1">
    <source>
        <dbReference type="ARBA" id="ARBA00022860"/>
    </source>
</evidence>
<organism evidence="5 6">
    <name type="scientific">Miscanthus lutarioriparius</name>
    <dbReference type="NCBI Taxonomy" id="422564"/>
    <lineage>
        <taxon>Eukaryota</taxon>
        <taxon>Viridiplantae</taxon>
        <taxon>Streptophyta</taxon>
        <taxon>Embryophyta</taxon>
        <taxon>Tracheophyta</taxon>
        <taxon>Spermatophyta</taxon>
        <taxon>Magnoliopsida</taxon>
        <taxon>Liliopsida</taxon>
        <taxon>Poales</taxon>
        <taxon>Poaceae</taxon>
        <taxon>PACMAD clade</taxon>
        <taxon>Panicoideae</taxon>
        <taxon>Andropogonodae</taxon>
        <taxon>Andropogoneae</taxon>
        <taxon>Saccharinae</taxon>
        <taxon>Miscanthus</taxon>
    </lineage>
</organism>
<keyword evidence="1" id="KW-0112">Calmodulin-binding</keyword>
<dbReference type="OrthoDB" id="671489at2759"/>
<name>A0A811PAH5_9POAL</name>
<sequence length="457" mass="50334">MGASGKWIRTLVGFRPAAERERPGAAGKGRKWSRLWRSSSSHWGSSAPPWEAPSEASSTADALSSSVVAAVVRAQPRDFRVIRQEWAAVRIQLPSAHSWYAYPPPPPPPPPPFPSLGFLARRALRALRGIVRLQALLRGRRVRKQLAVTLKCTNALVRVQERARDRRFRISADGRHSQGILDDRSGRADPVKEAETGWCDSQGTVDDLKSKIQMRHEGAVKRERAIAYALSHQRSTSHSGRPSSPAVSLRNHGTSRSNHNWCCLDGSMATKPWESRLMEQTHTEYSNNLRCSESIEEMNAVSSKLSDASSVKIRRNNMTTRVAARPPSTILASSSDFVCDASSPSTSSVSPVSGTSFLTSERRSDYGHGGEPNYMNWTKSAKARLNGSSTHKLPLQRQRSSDMHHISRTALSSVDVQSTAGSEVSVTSKRLNSLTLKGRGARRSLDKKNDDRPVAVF</sequence>
<evidence type="ECO:0000256" key="3">
    <source>
        <dbReference type="SAM" id="MobiDB-lite"/>
    </source>
</evidence>
<gene>
    <name evidence="5" type="ORF">NCGR_LOCUS24816</name>
</gene>
<feature type="compositionally biased region" description="Polar residues" evidence="3">
    <location>
        <begin position="232"/>
        <end position="255"/>
    </location>
</feature>
<dbReference type="Proteomes" id="UP000604825">
    <property type="component" value="Unassembled WGS sequence"/>
</dbReference>
<keyword evidence="6" id="KW-1185">Reference proteome</keyword>
<evidence type="ECO:0000313" key="5">
    <source>
        <dbReference type="EMBL" id="CAD6237145.1"/>
    </source>
</evidence>
<dbReference type="PANTHER" id="PTHR32295:SF97">
    <property type="entry name" value="OS01G0708700 PROTEIN"/>
    <property type="match status" value="1"/>
</dbReference>
<dbReference type="GO" id="GO:0005516">
    <property type="term" value="F:calmodulin binding"/>
    <property type="evidence" value="ECO:0007669"/>
    <property type="project" value="UniProtKB-KW"/>
</dbReference>
<feature type="region of interest" description="Disordered" evidence="3">
    <location>
        <begin position="342"/>
        <end position="373"/>
    </location>
</feature>
<feature type="compositionally biased region" description="Low complexity" evidence="3">
    <location>
        <begin position="35"/>
        <end position="46"/>
    </location>
</feature>
<feature type="domain" description="DUF4005" evidence="4">
    <location>
        <begin position="342"/>
        <end position="429"/>
    </location>
</feature>
<dbReference type="Pfam" id="PF13178">
    <property type="entry name" value="DUF4005"/>
    <property type="match status" value="1"/>
</dbReference>
<evidence type="ECO:0000313" key="6">
    <source>
        <dbReference type="Proteomes" id="UP000604825"/>
    </source>
</evidence>
<proteinExistence type="inferred from homology"/>
<feature type="compositionally biased region" description="Low complexity" evidence="3">
    <location>
        <begin position="342"/>
        <end position="356"/>
    </location>
</feature>
<dbReference type="PANTHER" id="PTHR32295">
    <property type="entry name" value="IQ-DOMAIN 5-RELATED"/>
    <property type="match status" value="1"/>
</dbReference>
<comment type="similarity">
    <text evidence="2">Belongs to the IQD family.</text>
</comment>
<evidence type="ECO:0000256" key="2">
    <source>
        <dbReference type="ARBA" id="ARBA00024341"/>
    </source>
</evidence>